<dbReference type="Proteomes" id="UP001174997">
    <property type="component" value="Unassembled WGS sequence"/>
</dbReference>
<proteinExistence type="inferred from homology"/>
<dbReference type="EMBL" id="JAULSY010000014">
    <property type="protein sequence ID" value="KAK0672274.1"/>
    <property type="molecule type" value="Genomic_DNA"/>
</dbReference>
<keyword evidence="7" id="KW-1185">Reference proteome</keyword>
<evidence type="ECO:0000313" key="7">
    <source>
        <dbReference type="Proteomes" id="UP001174997"/>
    </source>
</evidence>
<accession>A0AA39ZKB1</accession>
<dbReference type="GO" id="GO:0000289">
    <property type="term" value="P:nuclear-transcribed mRNA poly(A) tail shortening"/>
    <property type="evidence" value="ECO:0007669"/>
    <property type="project" value="UniProtKB-ARBA"/>
</dbReference>
<comment type="similarity">
    <text evidence="1">Belongs to the CNOT2/3/5 family.</text>
</comment>
<reference evidence="6" key="1">
    <citation type="submission" date="2023-06" db="EMBL/GenBank/DDBJ databases">
        <title>Genome-scale phylogeny and comparative genomics of the fungal order Sordariales.</title>
        <authorList>
            <consortium name="Lawrence Berkeley National Laboratory"/>
            <person name="Hensen N."/>
            <person name="Bonometti L."/>
            <person name="Westerberg I."/>
            <person name="Brannstrom I.O."/>
            <person name="Guillou S."/>
            <person name="Cros-Aarteil S."/>
            <person name="Calhoun S."/>
            <person name="Haridas S."/>
            <person name="Kuo A."/>
            <person name="Mondo S."/>
            <person name="Pangilinan J."/>
            <person name="Riley R."/>
            <person name="Labutti K."/>
            <person name="Andreopoulos B."/>
            <person name="Lipzen A."/>
            <person name="Chen C."/>
            <person name="Yanf M."/>
            <person name="Daum C."/>
            <person name="Ng V."/>
            <person name="Clum A."/>
            <person name="Steindorff A."/>
            <person name="Ohm R."/>
            <person name="Martin F."/>
            <person name="Silar P."/>
            <person name="Natvig D."/>
            <person name="Lalanne C."/>
            <person name="Gautier V."/>
            <person name="Ament-Velasquez S.L."/>
            <person name="Kruys A."/>
            <person name="Hutchinson M.I."/>
            <person name="Powell A.J."/>
            <person name="Barry K."/>
            <person name="Miller A.N."/>
            <person name="Grigoriev I.V."/>
            <person name="Debuchy R."/>
            <person name="Gladieux P."/>
            <person name="Thoren M.H."/>
            <person name="Johannesson H."/>
        </authorList>
    </citation>
    <scope>NUCLEOTIDE SEQUENCE</scope>
    <source>
        <strain evidence="6">CBS 307.81</strain>
    </source>
</reference>
<feature type="region of interest" description="Disordered" evidence="4">
    <location>
        <begin position="1"/>
        <end position="215"/>
    </location>
</feature>
<dbReference type="InterPro" id="IPR038635">
    <property type="entry name" value="CCR4-NOT_su2/3/5_C_sf"/>
</dbReference>
<feature type="compositionally biased region" description="Polar residues" evidence="4">
    <location>
        <begin position="147"/>
        <end position="158"/>
    </location>
</feature>
<evidence type="ECO:0000259" key="5">
    <source>
        <dbReference type="Pfam" id="PF04153"/>
    </source>
</evidence>
<evidence type="ECO:0000313" key="6">
    <source>
        <dbReference type="EMBL" id="KAK0672274.1"/>
    </source>
</evidence>
<evidence type="ECO:0000256" key="3">
    <source>
        <dbReference type="ARBA" id="ARBA00023163"/>
    </source>
</evidence>
<keyword evidence="2" id="KW-0805">Transcription regulation</keyword>
<evidence type="ECO:0000256" key="1">
    <source>
        <dbReference type="ARBA" id="ARBA00007682"/>
    </source>
</evidence>
<evidence type="ECO:0000256" key="2">
    <source>
        <dbReference type="ARBA" id="ARBA00023015"/>
    </source>
</evidence>
<gene>
    <name evidence="6" type="ORF">QBC41DRAFT_314084</name>
</gene>
<dbReference type="Gene3D" id="2.30.30.1020">
    <property type="entry name" value="CCR4-NOT complex subunit 2/3/5, C-terminal domain"/>
    <property type="match status" value="1"/>
</dbReference>
<protein>
    <submittedName>
        <fullName evidence="6">General negative regulator of transcription subunit</fullName>
    </submittedName>
</protein>
<feature type="compositionally biased region" description="Low complexity" evidence="4">
    <location>
        <begin position="159"/>
        <end position="173"/>
    </location>
</feature>
<organism evidence="6 7">
    <name type="scientific">Cercophora samala</name>
    <dbReference type="NCBI Taxonomy" id="330535"/>
    <lineage>
        <taxon>Eukaryota</taxon>
        <taxon>Fungi</taxon>
        <taxon>Dikarya</taxon>
        <taxon>Ascomycota</taxon>
        <taxon>Pezizomycotina</taxon>
        <taxon>Sordariomycetes</taxon>
        <taxon>Sordariomycetidae</taxon>
        <taxon>Sordariales</taxon>
        <taxon>Lasiosphaeriaceae</taxon>
        <taxon>Cercophora</taxon>
    </lineage>
</organism>
<dbReference type="InterPro" id="IPR040168">
    <property type="entry name" value="Not2/3/5"/>
</dbReference>
<dbReference type="GO" id="GO:0006355">
    <property type="term" value="P:regulation of DNA-templated transcription"/>
    <property type="evidence" value="ECO:0007669"/>
    <property type="project" value="InterPro"/>
</dbReference>
<evidence type="ECO:0000256" key="4">
    <source>
        <dbReference type="SAM" id="MobiDB-lite"/>
    </source>
</evidence>
<name>A0AA39ZKB1_9PEZI</name>
<comment type="caution">
    <text evidence="6">The sequence shown here is derived from an EMBL/GenBank/DDBJ whole genome shotgun (WGS) entry which is preliminary data.</text>
</comment>
<sequence length="490" mass="52754">MMNRQGPLRQMAYGQQPPQQQSGRPGPARGLPKGQQAAMNNSPSWAFGGNGGGISMGGNANLGMGMRPPGGANTLSFAQSLANSQPQSATLDPSEFPSLSNTAPNQSNPTSMWTQQPSRNIGGGAHRGPQTPLSAHAGQQDDLFTSRLASSAQSSFRFGNQGPANQAPQGGQADEFPPLDRPTNGEIGGRERGPGLMSNMGFNQGGAPSGGALHANRAGNGLLNALSATSRTGEVISPTSIQRSQGPRSPVDDEEPRQKPPGFREGSVASHTSGNDAVGRHPLGAIGNDAPSGKAREEDRGQLPDAVDPLEGMSPVDKWGIKGHQTLMNNFVDYGIIGHGIEPSALGLDLRSPDMISTQIYSLFSAMPPRPAIPKFKLPDCYEVKNVQPMEAKLSSFNEETLMWIFYSCPRDFKQQLAAVELMNRNWRWHKRLQLWLTKDEQLVPQTLGVNAERGYYIVWDKDAWRKERRELTLHYADLDTTSTSPAVVS</sequence>
<dbReference type="AlphaFoldDB" id="A0AA39ZKB1"/>
<feature type="compositionally biased region" description="Polar residues" evidence="4">
    <location>
        <begin position="230"/>
        <end position="247"/>
    </location>
</feature>
<dbReference type="PANTHER" id="PTHR23326">
    <property type="entry name" value="CCR4 NOT-RELATED"/>
    <property type="match status" value="1"/>
</dbReference>
<feature type="compositionally biased region" description="Polar residues" evidence="4">
    <location>
        <begin position="73"/>
        <end position="119"/>
    </location>
</feature>
<feature type="domain" description="NOT2/NOT3/NOT5 C-terminal" evidence="5">
    <location>
        <begin position="360"/>
        <end position="479"/>
    </location>
</feature>
<feature type="region of interest" description="Disordered" evidence="4">
    <location>
        <begin position="230"/>
        <end position="312"/>
    </location>
</feature>
<feature type="compositionally biased region" description="Low complexity" evidence="4">
    <location>
        <begin position="14"/>
        <end position="30"/>
    </location>
</feature>
<keyword evidence="3" id="KW-0804">Transcription</keyword>
<dbReference type="Pfam" id="PF04153">
    <property type="entry name" value="NOT2_3_5_C"/>
    <property type="match status" value="1"/>
</dbReference>
<dbReference type="GO" id="GO:0030015">
    <property type="term" value="C:CCR4-NOT core complex"/>
    <property type="evidence" value="ECO:0007669"/>
    <property type="project" value="InterPro"/>
</dbReference>
<dbReference type="InterPro" id="IPR007282">
    <property type="entry name" value="NOT2/3/5_C"/>
</dbReference>